<keyword evidence="8" id="KW-1185">Reference proteome</keyword>
<protein>
    <submittedName>
        <fullName evidence="7">Murein DD-endopeptidase MepM/ murein hydrolase activator NlpD</fullName>
    </submittedName>
</protein>
<feature type="chain" id="PRO_5020484690" evidence="4">
    <location>
        <begin position="25"/>
        <end position="388"/>
    </location>
</feature>
<dbReference type="GO" id="GO:0004222">
    <property type="term" value="F:metalloendopeptidase activity"/>
    <property type="evidence" value="ECO:0007669"/>
    <property type="project" value="TreeGrafter"/>
</dbReference>
<dbReference type="SUPFAM" id="SSF51261">
    <property type="entry name" value="Duplicated hybrid motif"/>
    <property type="match status" value="1"/>
</dbReference>
<dbReference type="FunFam" id="2.70.70.10:FF:000006">
    <property type="entry name" value="M23 family peptidase"/>
    <property type="match status" value="1"/>
</dbReference>
<proteinExistence type="predicted"/>
<accession>A0A4R7KU16</accession>
<dbReference type="Gene3D" id="2.70.70.10">
    <property type="entry name" value="Glucose Permease (Domain IIA)"/>
    <property type="match status" value="1"/>
</dbReference>
<evidence type="ECO:0000256" key="3">
    <source>
        <dbReference type="SAM" id="MobiDB-lite"/>
    </source>
</evidence>
<dbReference type="PANTHER" id="PTHR21666">
    <property type="entry name" value="PEPTIDASE-RELATED"/>
    <property type="match status" value="1"/>
</dbReference>
<dbReference type="RefSeq" id="WP_133626763.1">
    <property type="nucleotide sequence ID" value="NZ_SOAZ01000001.1"/>
</dbReference>
<dbReference type="Pfam" id="PF24568">
    <property type="entry name" value="CC_PcsB"/>
    <property type="match status" value="1"/>
</dbReference>
<dbReference type="AlphaFoldDB" id="A0A4R7KU16"/>
<evidence type="ECO:0000313" key="7">
    <source>
        <dbReference type="EMBL" id="TDT63638.1"/>
    </source>
</evidence>
<sequence length="388" mass="43747">MTRKILSLVLAVLISFLIPSYVLAESITEKKDELNKVNDRIEELKDKIEYIKDEKEDVLAELNKINKQVDDLSGNINEISTQIRDIQVEISKKDKELNDAIKEFNAEKELYNERVRAMYINGPSGYLEILISSESFSDFISRFDIVKRLIEYDKEVLNKIKEKQKNIENKKKILDSERNRLENLKKELVDKKAQLKTANENKKAYYDNLNKDMVNLERALDQEIRESQELEAEIRNITSGSPTGSSNETYSGSRGPILKVSDIGRMPRITSPFGMRLHPILKKYKMHTGIDYAAPSGTPIYAMSDGKIIISKYGSGYGNYVVIDHGGGISTLYSHNSVNLVSAGQTVKKGQVIGKVGATGYATGPHVHFEVRINGTPVNPEPYVIIGK</sequence>
<gene>
    <name evidence="7" type="ORF">EDD71_10164</name>
</gene>
<dbReference type="InterPro" id="IPR016047">
    <property type="entry name" value="M23ase_b-sheet_dom"/>
</dbReference>
<feature type="compositionally biased region" description="Polar residues" evidence="3">
    <location>
        <begin position="236"/>
        <end position="252"/>
    </location>
</feature>
<feature type="region of interest" description="Disordered" evidence="3">
    <location>
        <begin position="234"/>
        <end position="256"/>
    </location>
</feature>
<feature type="domain" description="M23ase beta-sheet core" evidence="5">
    <location>
        <begin position="285"/>
        <end position="380"/>
    </location>
</feature>
<evidence type="ECO:0000313" key="8">
    <source>
        <dbReference type="Proteomes" id="UP000295325"/>
    </source>
</evidence>
<dbReference type="InterPro" id="IPR011055">
    <property type="entry name" value="Dup_hybrid_motif"/>
</dbReference>
<keyword evidence="1 4" id="KW-0732">Signal</keyword>
<comment type="caution">
    <text evidence="7">The sequence shown here is derived from an EMBL/GenBank/DDBJ whole genome shotgun (WGS) entry which is preliminary data.</text>
</comment>
<dbReference type="EMBL" id="SOAZ01000001">
    <property type="protein sequence ID" value="TDT63638.1"/>
    <property type="molecule type" value="Genomic_DNA"/>
</dbReference>
<dbReference type="OrthoDB" id="9809488at2"/>
<evidence type="ECO:0000256" key="2">
    <source>
        <dbReference type="SAM" id="Coils"/>
    </source>
</evidence>
<dbReference type="PANTHER" id="PTHR21666:SF289">
    <property type="entry name" value="L-ALA--D-GLU ENDOPEPTIDASE"/>
    <property type="match status" value="1"/>
</dbReference>
<dbReference type="Proteomes" id="UP000295325">
    <property type="component" value="Unassembled WGS sequence"/>
</dbReference>
<dbReference type="Gene3D" id="6.10.250.3150">
    <property type="match status" value="1"/>
</dbReference>
<keyword evidence="2" id="KW-0175">Coiled coil</keyword>
<dbReference type="CDD" id="cd12797">
    <property type="entry name" value="M23_peptidase"/>
    <property type="match status" value="1"/>
</dbReference>
<feature type="domain" description="Peptidoglycan hydrolase PcsB coiled-coil" evidence="6">
    <location>
        <begin position="97"/>
        <end position="170"/>
    </location>
</feature>
<evidence type="ECO:0000259" key="6">
    <source>
        <dbReference type="Pfam" id="PF24568"/>
    </source>
</evidence>
<organism evidence="7 8">
    <name type="scientific">Fonticella tunisiensis</name>
    <dbReference type="NCBI Taxonomy" id="1096341"/>
    <lineage>
        <taxon>Bacteria</taxon>
        <taxon>Bacillati</taxon>
        <taxon>Bacillota</taxon>
        <taxon>Clostridia</taxon>
        <taxon>Eubacteriales</taxon>
        <taxon>Clostridiaceae</taxon>
        <taxon>Fonticella</taxon>
    </lineage>
</organism>
<feature type="coiled-coil region" evidence="2">
    <location>
        <begin position="24"/>
        <end position="114"/>
    </location>
</feature>
<dbReference type="Pfam" id="PF01551">
    <property type="entry name" value="Peptidase_M23"/>
    <property type="match status" value="1"/>
</dbReference>
<evidence type="ECO:0000256" key="4">
    <source>
        <dbReference type="SAM" id="SignalP"/>
    </source>
</evidence>
<reference evidence="7 8" key="1">
    <citation type="submission" date="2019-03" db="EMBL/GenBank/DDBJ databases">
        <title>Genomic Encyclopedia of Type Strains, Phase IV (KMG-IV): sequencing the most valuable type-strain genomes for metagenomic binning, comparative biology and taxonomic classification.</title>
        <authorList>
            <person name="Goeker M."/>
        </authorList>
    </citation>
    <scope>NUCLEOTIDE SEQUENCE [LARGE SCALE GENOMIC DNA]</scope>
    <source>
        <strain evidence="7 8">DSM 24455</strain>
    </source>
</reference>
<name>A0A4R7KU16_9CLOT</name>
<dbReference type="InterPro" id="IPR057309">
    <property type="entry name" value="PcsB_CC"/>
</dbReference>
<evidence type="ECO:0000259" key="5">
    <source>
        <dbReference type="Pfam" id="PF01551"/>
    </source>
</evidence>
<evidence type="ECO:0000256" key="1">
    <source>
        <dbReference type="ARBA" id="ARBA00022729"/>
    </source>
</evidence>
<dbReference type="InterPro" id="IPR050570">
    <property type="entry name" value="Cell_wall_metabolism_enzyme"/>
</dbReference>
<keyword evidence="7" id="KW-0378">Hydrolase</keyword>
<feature type="signal peptide" evidence="4">
    <location>
        <begin position="1"/>
        <end position="24"/>
    </location>
</feature>